<accession>A0A6C0B8J5</accession>
<name>A0A6C0B8J5_9ZZZZ</name>
<organism evidence="1">
    <name type="scientific">viral metagenome</name>
    <dbReference type="NCBI Taxonomy" id="1070528"/>
    <lineage>
        <taxon>unclassified sequences</taxon>
        <taxon>metagenomes</taxon>
        <taxon>organismal metagenomes</taxon>
    </lineage>
</organism>
<dbReference type="AlphaFoldDB" id="A0A6C0B8J5"/>
<reference evidence="1" key="1">
    <citation type="journal article" date="2020" name="Nature">
        <title>Giant virus diversity and host interactions through global metagenomics.</title>
        <authorList>
            <person name="Schulz F."/>
            <person name="Roux S."/>
            <person name="Paez-Espino D."/>
            <person name="Jungbluth S."/>
            <person name="Walsh D.A."/>
            <person name="Denef V.J."/>
            <person name="McMahon K.D."/>
            <person name="Konstantinidis K.T."/>
            <person name="Eloe-Fadrosh E.A."/>
            <person name="Kyrpides N.C."/>
            <person name="Woyke T."/>
        </authorList>
    </citation>
    <scope>NUCLEOTIDE SEQUENCE</scope>
    <source>
        <strain evidence="1">GVMAG-M-3300010158-13</strain>
    </source>
</reference>
<evidence type="ECO:0000313" key="1">
    <source>
        <dbReference type="EMBL" id="QHS88021.1"/>
    </source>
</evidence>
<sequence length="377" mass="45356">MRMHTFLQIAQAVLNLSYKNRLPIHYLDGSFDKNYKYIREQSVHEAMLPDSERRGAEKQFIIMYITDNNVSLRSKFVFLQKVLENIFMNDSSINRFMYYFSKIQRIYHVLAKFAYRWRHKTTPLLITKDVYLNTLTETEPRIFSVVQNKKKYLFALTDLINILNTSLGNNFFFIAEPLPCKNPYNNIPFNKSTLYNIYFFIKRTDFVMPAMFHQYFLTNFNLQLYAEQNDELILEYAIKQFVTHTDNEELFYEITTMLDSDRFGRKIEIDPDFPKEKLVNIMRPYLELYYKGSYSINAIKRSLYTKEYYKKIKLFHSHNKQFGFKTYMRVPKTKNLFSGKPLFTASFNDKHIIFNSEQKDDFYTSHLHYNCTDNHAE</sequence>
<protein>
    <submittedName>
        <fullName evidence="1">Uncharacterized protein</fullName>
    </submittedName>
</protein>
<dbReference type="EMBL" id="MN739091">
    <property type="protein sequence ID" value="QHS88021.1"/>
    <property type="molecule type" value="Genomic_DNA"/>
</dbReference>
<proteinExistence type="predicted"/>